<dbReference type="PATRIC" id="fig|155920.8.peg.2144"/>
<dbReference type="EMBL" id="CP006696">
    <property type="protein sequence ID" value="AIC11430.1"/>
    <property type="molecule type" value="Genomic_DNA"/>
</dbReference>
<organism evidence="1 2">
    <name type="scientific">Xylella fastidiosa subsp. sandyi Ann-1</name>
    <dbReference type="NCBI Taxonomy" id="155920"/>
    <lineage>
        <taxon>Bacteria</taxon>
        <taxon>Pseudomonadati</taxon>
        <taxon>Pseudomonadota</taxon>
        <taxon>Gammaproteobacteria</taxon>
        <taxon>Lysobacterales</taxon>
        <taxon>Lysobacteraceae</taxon>
        <taxon>Xylella</taxon>
    </lineage>
</organism>
<proteinExistence type="predicted"/>
<dbReference type="AlphaFoldDB" id="A0A060H815"/>
<reference evidence="1 2" key="1">
    <citation type="submission" date="2013-08" db="EMBL/GenBank/DDBJ databases">
        <authorList>
            <person name="Stouthamer R."/>
            <person name="Nunney L."/>
        </authorList>
    </citation>
    <scope>NUCLEOTIDE SEQUENCE [LARGE SCALE GENOMIC DNA]</scope>
    <source>
        <strain evidence="2">ann-1</strain>
    </source>
</reference>
<name>A0A060H815_XYLFS</name>
<dbReference type="KEGG" id="xfs:D934_09205"/>
<evidence type="ECO:0000313" key="2">
    <source>
        <dbReference type="Proteomes" id="UP000027215"/>
    </source>
</evidence>
<sequence>MSQPNDVVLDFNESISFSPAVAAAYRRTLSLLVDMPAFVDRVFQLHEFVDSVYAWRYANCITGDQMVWMLRSIRAAFQRDPGIIGDIDFSRSAIEVDEHEAMSRSLSLVD</sequence>
<protein>
    <submittedName>
        <fullName evidence="1">Uncharacterized protein</fullName>
    </submittedName>
</protein>
<dbReference type="Proteomes" id="UP000027215">
    <property type="component" value="Chromosome"/>
</dbReference>
<dbReference type="HOGENOM" id="CLU_2170102_0_0_6"/>
<gene>
    <name evidence="1" type="ORF">D934_09205</name>
</gene>
<dbReference type="RefSeq" id="WP_020853080.1">
    <property type="nucleotide sequence ID" value="NZ_CP006696.1"/>
</dbReference>
<accession>A0A060H815</accession>
<evidence type="ECO:0000313" key="1">
    <source>
        <dbReference type="EMBL" id="AIC11430.1"/>
    </source>
</evidence>